<dbReference type="InterPro" id="IPR013889">
    <property type="entry name" value="Karyogamy_KAR9"/>
</dbReference>
<dbReference type="EMBL" id="CAJPDR010000001">
    <property type="protein sequence ID" value="CAF9902875.1"/>
    <property type="molecule type" value="Genomic_DNA"/>
</dbReference>
<gene>
    <name evidence="3" type="ORF">ALECFALPRED_000054</name>
</gene>
<feature type="compositionally biased region" description="Low complexity" evidence="2">
    <location>
        <begin position="780"/>
        <end position="801"/>
    </location>
</feature>
<dbReference type="PANTHER" id="PTHR37271">
    <property type="entry name" value="KARYOGAMY PROTEIN KAR9"/>
    <property type="match status" value="1"/>
</dbReference>
<feature type="region of interest" description="Disordered" evidence="2">
    <location>
        <begin position="290"/>
        <end position="316"/>
    </location>
</feature>
<evidence type="ECO:0000313" key="4">
    <source>
        <dbReference type="Proteomes" id="UP000664203"/>
    </source>
</evidence>
<dbReference type="GO" id="GO:0005816">
    <property type="term" value="C:spindle pole body"/>
    <property type="evidence" value="ECO:0007669"/>
    <property type="project" value="TreeGrafter"/>
</dbReference>
<feature type="compositionally biased region" description="Basic and acidic residues" evidence="2">
    <location>
        <begin position="748"/>
        <end position="765"/>
    </location>
</feature>
<keyword evidence="4" id="KW-1185">Reference proteome</keyword>
<dbReference type="PANTHER" id="PTHR37271:SF1">
    <property type="entry name" value="KARYOGAMY PROTEIN KAR9"/>
    <property type="match status" value="1"/>
</dbReference>
<feature type="compositionally biased region" description="Polar residues" evidence="2">
    <location>
        <begin position="847"/>
        <end position="860"/>
    </location>
</feature>
<dbReference type="GO" id="GO:0031578">
    <property type="term" value="P:mitotic spindle orientation checkpoint signaling"/>
    <property type="evidence" value="ECO:0007669"/>
    <property type="project" value="TreeGrafter"/>
</dbReference>
<evidence type="ECO:0008006" key="5">
    <source>
        <dbReference type="Google" id="ProtNLM"/>
    </source>
</evidence>
<feature type="compositionally biased region" description="Polar residues" evidence="2">
    <location>
        <begin position="17"/>
        <end position="27"/>
    </location>
</feature>
<dbReference type="Pfam" id="PF08580">
    <property type="entry name" value="KAR9"/>
    <property type="match status" value="1"/>
</dbReference>
<dbReference type="GO" id="GO:0051293">
    <property type="term" value="P:establishment of spindle localization"/>
    <property type="evidence" value="ECO:0007669"/>
    <property type="project" value="TreeGrafter"/>
</dbReference>
<evidence type="ECO:0000256" key="1">
    <source>
        <dbReference type="SAM" id="Coils"/>
    </source>
</evidence>
<comment type="caution">
    <text evidence="3">The sequence shown here is derived from an EMBL/GenBank/DDBJ whole genome shotgun (WGS) entry which is preliminary data.</text>
</comment>
<feature type="compositionally biased region" description="Low complexity" evidence="2">
    <location>
        <begin position="684"/>
        <end position="696"/>
    </location>
</feature>
<feature type="compositionally biased region" description="Low complexity" evidence="2">
    <location>
        <begin position="602"/>
        <end position="620"/>
    </location>
</feature>
<reference evidence="3" key="1">
    <citation type="submission" date="2021-03" db="EMBL/GenBank/DDBJ databases">
        <authorList>
            <person name="Tagirdzhanova G."/>
        </authorList>
    </citation>
    <scope>NUCLEOTIDE SEQUENCE</scope>
</reference>
<dbReference type="OrthoDB" id="5559380at2759"/>
<feature type="coiled-coil region" evidence="1">
    <location>
        <begin position="360"/>
        <end position="387"/>
    </location>
</feature>
<dbReference type="GO" id="GO:0005938">
    <property type="term" value="C:cell cortex"/>
    <property type="evidence" value="ECO:0007669"/>
    <property type="project" value="TreeGrafter"/>
</dbReference>
<name>A0A8H3I0V1_9LECA</name>
<dbReference type="Proteomes" id="UP000664203">
    <property type="component" value="Unassembled WGS sequence"/>
</dbReference>
<keyword evidence="1" id="KW-0175">Coiled coil</keyword>
<feature type="compositionally biased region" description="Polar residues" evidence="2">
    <location>
        <begin position="726"/>
        <end position="746"/>
    </location>
</feature>
<evidence type="ECO:0000313" key="3">
    <source>
        <dbReference type="EMBL" id="CAF9902875.1"/>
    </source>
</evidence>
<proteinExistence type="predicted"/>
<accession>A0A8H3I0V1</accession>
<evidence type="ECO:0000256" key="2">
    <source>
        <dbReference type="SAM" id="MobiDB-lite"/>
    </source>
</evidence>
<dbReference type="AlphaFoldDB" id="A0A8H3I0V1"/>
<dbReference type="Gene3D" id="1.20.58.60">
    <property type="match status" value="1"/>
</dbReference>
<organism evidence="3 4">
    <name type="scientific">Alectoria fallacina</name>
    <dbReference type="NCBI Taxonomy" id="1903189"/>
    <lineage>
        <taxon>Eukaryota</taxon>
        <taxon>Fungi</taxon>
        <taxon>Dikarya</taxon>
        <taxon>Ascomycota</taxon>
        <taxon>Pezizomycotina</taxon>
        <taxon>Lecanoromycetes</taxon>
        <taxon>OSLEUM clade</taxon>
        <taxon>Lecanoromycetidae</taxon>
        <taxon>Lecanorales</taxon>
        <taxon>Lecanorineae</taxon>
        <taxon>Parmeliaceae</taxon>
        <taxon>Alectoria</taxon>
    </lineage>
</organism>
<dbReference type="GO" id="GO:0030473">
    <property type="term" value="P:nuclear migration along microtubule"/>
    <property type="evidence" value="ECO:0007669"/>
    <property type="project" value="TreeGrafter"/>
</dbReference>
<feature type="compositionally biased region" description="Polar residues" evidence="2">
    <location>
        <begin position="527"/>
        <end position="543"/>
    </location>
</feature>
<feature type="coiled-coil region" evidence="1">
    <location>
        <begin position="196"/>
        <end position="223"/>
    </location>
</feature>
<feature type="region of interest" description="Disordered" evidence="2">
    <location>
        <begin position="1"/>
        <end position="52"/>
    </location>
</feature>
<feature type="region of interest" description="Disordered" evidence="2">
    <location>
        <begin position="717"/>
        <end position="869"/>
    </location>
</feature>
<feature type="compositionally biased region" description="Polar residues" evidence="2">
    <location>
        <begin position="563"/>
        <end position="582"/>
    </location>
</feature>
<feature type="region of interest" description="Disordered" evidence="2">
    <location>
        <begin position="521"/>
        <end position="703"/>
    </location>
</feature>
<sequence length="869" mass="94821">MTGYSLLTGFSKKGRNGLTTTNESSAQKPEDTLPIGTPEDDEPLASPGGLSTQQRLMSPVDAESYFSSLNSIRSSRANSVYSLSRISLTSQLSQLTSLALPNATSLSSSISSIPTAPIAVTTLSSAADQIRRWLQKATEVLSGLDAEDDVEWAAAGGRDGLGEVQAAIKKFESLIGVYVRAIEDLQERDDISDVPNEQLKGVVDQMEKTLEDWETARRSLKGVKRQVELAMEWEELWNVVLGDIGLEVESLSRLVFEMEEARHKALLADPSESIGVLDMQELDTIVEEGERQTTSHRISLPNALPPSSPMESPGTGMAPEDDRLLALFARMQPLRASLDFLPMTLSNFQAKAQPVLPTACQELESRRISLEKKWKTLEHDAQRLRQELGEDRWVLLFRNAGRQAQKLCESIERAIIKLQEAVDVGAQHSNPPLLAKKVEAYEAKKIHYGPAIEKVLEIIDKGVTDRFTVNGEILRLQSDTRARWRSINSDMKDMDLALDDLIMNKHQQLRDSISSIMSMDRSLDRSANGSAIETPGSSPTSSVVMGPANGTKRDESPGMNGLSRRSSIVFNSNNRLNITRRNFTMPPGSPGSIQLPRKTPMSRSFTSDGRSSSRGASPSPYAKQASTTPTPGCRSQRPGMSQVESKPRWNASPKVDHFEFGQKPRPVPYSISSLNRRNTMAFRSPSSAGSHPNSSGFAIPSPLGRSSPAPALITATISHRPRVASANKSPFETRQTSRSSPANSTDWVKVKDKTPPSTASKKEGIRLGLAPGSPPDVPPEESLSARPRPRRPSTSLASSRRVSMLPLPKNSPLAFSNGRETAMGLRTVSNEKSRETSFGSRPVCNGRDSSTGPRPTSKGNENGAINRGR</sequence>
<dbReference type="GO" id="GO:0043332">
    <property type="term" value="C:mating projection tip"/>
    <property type="evidence" value="ECO:0007669"/>
    <property type="project" value="TreeGrafter"/>
</dbReference>
<protein>
    <recommendedName>
        <fullName evidence="5">Karyogamy protein</fullName>
    </recommendedName>
</protein>